<evidence type="ECO:0000256" key="4">
    <source>
        <dbReference type="ARBA" id="ARBA00022741"/>
    </source>
</evidence>
<dbReference type="GO" id="GO:0005524">
    <property type="term" value="F:ATP binding"/>
    <property type="evidence" value="ECO:0007669"/>
    <property type="project" value="UniProtKB-KW"/>
</dbReference>
<evidence type="ECO:0000256" key="1">
    <source>
        <dbReference type="ARBA" id="ARBA00004370"/>
    </source>
</evidence>
<dbReference type="Proteomes" id="UP000095284">
    <property type="component" value="Unplaced"/>
</dbReference>
<evidence type="ECO:0000256" key="2">
    <source>
        <dbReference type="ARBA" id="ARBA00006914"/>
    </source>
</evidence>
<dbReference type="SMR" id="A0A1I7RS27"/>
<accession>A0A1I7RS27</accession>
<dbReference type="GO" id="GO:0005778">
    <property type="term" value="C:peroxisomal membrane"/>
    <property type="evidence" value="ECO:0007669"/>
    <property type="project" value="TreeGrafter"/>
</dbReference>
<comment type="catalytic activity">
    <reaction evidence="10">
        <text>ATP + H2O = ADP + phosphate + H(+)</text>
        <dbReference type="Rhea" id="RHEA:13065"/>
        <dbReference type="ChEBI" id="CHEBI:15377"/>
        <dbReference type="ChEBI" id="CHEBI:15378"/>
        <dbReference type="ChEBI" id="CHEBI:30616"/>
        <dbReference type="ChEBI" id="CHEBI:43474"/>
        <dbReference type="ChEBI" id="CHEBI:456216"/>
    </reaction>
    <physiologicalReaction direction="left-to-right" evidence="10">
        <dbReference type="Rhea" id="RHEA:13066"/>
    </physiologicalReaction>
</comment>
<evidence type="ECO:0000313" key="15">
    <source>
        <dbReference type="Proteomes" id="UP000659654"/>
    </source>
</evidence>
<evidence type="ECO:0000313" key="13">
    <source>
        <dbReference type="EMBL" id="CAG9123288.1"/>
    </source>
</evidence>
<dbReference type="Proteomes" id="UP000659654">
    <property type="component" value="Unassembled WGS sequence"/>
</dbReference>
<keyword evidence="5" id="KW-0378">Hydrolase</keyword>
<keyword evidence="15" id="KW-1185">Reference proteome</keyword>
<dbReference type="FunFam" id="3.40.50.300:FF:000109">
    <property type="entry name" value="Peroxisomal biogenesis factor 6"/>
    <property type="match status" value="1"/>
</dbReference>
<evidence type="ECO:0000256" key="7">
    <source>
        <dbReference type="ARBA" id="ARBA00023136"/>
    </source>
</evidence>
<dbReference type="eggNOG" id="KOG0736">
    <property type="taxonomic scope" value="Eukaryota"/>
</dbReference>
<keyword evidence="4" id="KW-0547">Nucleotide-binding</keyword>
<dbReference type="Proteomes" id="UP000582659">
    <property type="component" value="Unassembled WGS sequence"/>
</dbReference>
<dbReference type="InterPro" id="IPR003593">
    <property type="entry name" value="AAA+_ATPase"/>
</dbReference>
<protein>
    <recommendedName>
        <fullName evidence="8">Peroxisomal ATPase PEX6</fullName>
    </recommendedName>
    <alternativeName>
        <fullName evidence="9">Peroxin-6</fullName>
    </alternativeName>
</protein>
<dbReference type="SUPFAM" id="SSF52540">
    <property type="entry name" value="P-loop containing nucleoside triphosphate hydrolases"/>
    <property type="match status" value="2"/>
</dbReference>
<dbReference type="OrthoDB" id="2187at2759"/>
<proteinExistence type="inferred from homology"/>
<evidence type="ECO:0000256" key="9">
    <source>
        <dbReference type="ARBA" id="ARBA00034920"/>
    </source>
</evidence>
<feature type="domain" description="AAA+ ATPase" evidence="11">
    <location>
        <begin position="480"/>
        <end position="620"/>
    </location>
</feature>
<evidence type="ECO:0000256" key="5">
    <source>
        <dbReference type="ARBA" id="ARBA00022801"/>
    </source>
</evidence>
<dbReference type="EMBL" id="CAJFDI010000005">
    <property type="protein sequence ID" value="CAD5231815.1"/>
    <property type="molecule type" value="Genomic_DNA"/>
</dbReference>
<dbReference type="AlphaFoldDB" id="A0A1I7RS27"/>
<gene>
    <name evidence="12" type="ORF">BXYJ_LOCUS11911</name>
</gene>
<dbReference type="Gene3D" id="3.40.50.300">
    <property type="entry name" value="P-loop containing nucleotide triphosphate hydrolases"/>
    <property type="match status" value="2"/>
</dbReference>
<dbReference type="WBParaSite" id="BXY_0353100.1">
    <property type="protein sequence ID" value="BXY_0353100.1"/>
    <property type="gene ID" value="BXY_0353100"/>
</dbReference>
<dbReference type="EMBL" id="CAJFCV020000005">
    <property type="protein sequence ID" value="CAG9123288.1"/>
    <property type="molecule type" value="Genomic_DNA"/>
</dbReference>
<evidence type="ECO:0000313" key="12">
    <source>
        <dbReference type="EMBL" id="CAD5231815.1"/>
    </source>
</evidence>
<dbReference type="InterPro" id="IPR027417">
    <property type="entry name" value="P-loop_NTPase"/>
</dbReference>
<dbReference type="InterPro" id="IPR050168">
    <property type="entry name" value="AAA_ATPase_domain"/>
</dbReference>
<dbReference type="GO" id="GO:0016887">
    <property type="term" value="F:ATP hydrolysis activity"/>
    <property type="evidence" value="ECO:0007669"/>
    <property type="project" value="InterPro"/>
</dbReference>
<sequence>MYILKSALLQFLRSLSNGKVLIIKEKEFGGLDIDIHGTLFVDLKVYLVYRLYLNETFDINFVSDGKSFARSLRIRPIKSEGYYITSSLYYNIFHTNKISPVQVTKISKSKSEVERVDEILLGPIKQPDITIDENILDNYLVSYFRVNRILNSHDIIAVNVNIGTQKSTVYYKIFHGKSCFKVDSNTRLLQNHSISSRKPSSFLYDLRFVPSSMKNALSDPFRICDSIFDLESSTVTVNLLIGSIGSGQDLFLKLLANDLGVNLLKFNCFDLWNTEGKPTDSIVNGWFDKVKTFEPCLVQLENLHILGGNRNSDVNSSSRILEVLTQTIQNFSAKAVLFIPCTNIEMESFPKTFTKLIHFKFYISDLNSTDRNDFKEYLKRKKCEINEEKLLGEIRGMTLNELNQLVEEARIASLKENRPNITQKDFDWALELRNKAFGESVGVPKVPNVSWNDVGGLEDVKQLISESLNLNINHKRSNLRRSGVVLYGPPGCGKTLIAKAVANEFKMTFLSVKGPELLNQYIGQSEKNLRQVFERAKAAAPSIIFFDELDSLAPSRGVAGDSGGVMDRMVSQLLSELDDLQTQKDAPVFVMGATNRPDLLDPCLLSPGRFDKLIQVKLATDFESKVRILTPICKKVKMHEELTVEVVAELCPPSMSGAELSSVISKAAMVAVQERIQELENGQNPINEKPVQIHQAHIIHAIRSL</sequence>
<dbReference type="GO" id="GO:0016558">
    <property type="term" value="P:protein import into peroxisome matrix"/>
    <property type="evidence" value="ECO:0007669"/>
    <property type="project" value="TreeGrafter"/>
</dbReference>
<evidence type="ECO:0000256" key="8">
    <source>
        <dbReference type="ARBA" id="ARBA00034811"/>
    </source>
</evidence>
<dbReference type="GO" id="GO:0005829">
    <property type="term" value="C:cytosol"/>
    <property type="evidence" value="ECO:0007669"/>
    <property type="project" value="TreeGrafter"/>
</dbReference>
<dbReference type="PANTHER" id="PTHR23077">
    <property type="entry name" value="AAA-FAMILY ATPASE"/>
    <property type="match status" value="1"/>
</dbReference>
<dbReference type="Gene3D" id="1.10.8.60">
    <property type="match status" value="2"/>
</dbReference>
<reference evidence="16" key="1">
    <citation type="submission" date="2016-11" db="UniProtKB">
        <authorList>
            <consortium name="WormBaseParasite"/>
        </authorList>
    </citation>
    <scope>IDENTIFICATION</scope>
</reference>
<keyword evidence="6" id="KW-0067">ATP-binding</keyword>
<evidence type="ECO:0000313" key="14">
    <source>
        <dbReference type="Proteomes" id="UP000095284"/>
    </source>
</evidence>
<evidence type="ECO:0000256" key="6">
    <source>
        <dbReference type="ARBA" id="ARBA00022840"/>
    </source>
</evidence>
<dbReference type="PANTHER" id="PTHR23077:SF9">
    <property type="entry name" value="PEROXISOMAL ATPASE PEX6"/>
    <property type="match status" value="1"/>
</dbReference>
<organism evidence="14 16">
    <name type="scientific">Bursaphelenchus xylophilus</name>
    <name type="common">Pinewood nematode worm</name>
    <name type="synonym">Aphelenchoides xylophilus</name>
    <dbReference type="NCBI Taxonomy" id="6326"/>
    <lineage>
        <taxon>Eukaryota</taxon>
        <taxon>Metazoa</taxon>
        <taxon>Ecdysozoa</taxon>
        <taxon>Nematoda</taxon>
        <taxon>Chromadorea</taxon>
        <taxon>Rhabditida</taxon>
        <taxon>Tylenchina</taxon>
        <taxon>Tylenchomorpha</taxon>
        <taxon>Aphelenchoidea</taxon>
        <taxon>Aphelenchoididae</taxon>
        <taxon>Bursaphelenchus</taxon>
    </lineage>
</organism>
<name>A0A1I7RS27_BURXY</name>
<keyword evidence="7" id="KW-0472">Membrane</keyword>
<reference evidence="13" key="2">
    <citation type="submission" date="2020-08" db="EMBL/GenBank/DDBJ databases">
        <authorList>
            <person name="Kikuchi T."/>
        </authorList>
    </citation>
    <scope>NUCLEOTIDE SEQUENCE</scope>
    <source>
        <strain evidence="12">Ka4C1</strain>
    </source>
</reference>
<keyword evidence="3" id="KW-0962">Peroxisome biogenesis</keyword>
<evidence type="ECO:0000256" key="3">
    <source>
        <dbReference type="ARBA" id="ARBA00022593"/>
    </source>
</evidence>
<evidence type="ECO:0000313" key="16">
    <source>
        <dbReference type="WBParaSite" id="BXY_0353100.1"/>
    </source>
</evidence>
<dbReference type="SMART" id="SM00382">
    <property type="entry name" value="AAA"/>
    <property type="match status" value="1"/>
</dbReference>
<evidence type="ECO:0000256" key="10">
    <source>
        <dbReference type="ARBA" id="ARBA00048778"/>
    </source>
</evidence>
<dbReference type="InterPro" id="IPR003959">
    <property type="entry name" value="ATPase_AAA_core"/>
</dbReference>
<comment type="similarity">
    <text evidence="2">Belongs to the AAA ATPase family.</text>
</comment>
<comment type="subcellular location">
    <subcellularLocation>
        <location evidence="1">Membrane</location>
    </subcellularLocation>
</comment>
<dbReference type="Pfam" id="PF00004">
    <property type="entry name" value="AAA"/>
    <property type="match status" value="2"/>
</dbReference>
<evidence type="ECO:0000259" key="11">
    <source>
        <dbReference type="SMART" id="SM00382"/>
    </source>
</evidence>